<gene>
    <name evidence="2" type="ORF">GEMMAAP_13125</name>
</gene>
<feature type="region of interest" description="Disordered" evidence="1">
    <location>
        <begin position="44"/>
        <end position="63"/>
    </location>
</feature>
<dbReference type="AlphaFoldDB" id="A0A143BLK9"/>
<keyword evidence="3" id="KW-1185">Reference proteome</keyword>
<feature type="region of interest" description="Disordered" evidence="1">
    <location>
        <begin position="1"/>
        <end position="29"/>
    </location>
</feature>
<reference evidence="2 3" key="2">
    <citation type="journal article" date="2016" name="Environ. Microbiol. Rep.">
        <title>Metagenomic evidence for the presence of phototrophic Gemmatimonadetes bacteria in diverse environments.</title>
        <authorList>
            <person name="Zeng Y."/>
            <person name="Baumbach J."/>
            <person name="Barbosa E.G."/>
            <person name="Azevedo V."/>
            <person name="Zhang C."/>
            <person name="Koblizek M."/>
        </authorList>
    </citation>
    <scope>NUCLEOTIDE SEQUENCE [LARGE SCALE GENOMIC DNA]</scope>
    <source>
        <strain evidence="2 3">AP64</strain>
    </source>
</reference>
<evidence type="ECO:0000256" key="1">
    <source>
        <dbReference type="SAM" id="MobiDB-lite"/>
    </source>
</evidence>
<organism evidence="2 3">
    <name type="scientific">Gemmatimonas phototrophica</name>
    <dbReference type="NCBI Taxonomy" id="1379270"/>
    <lineage>
        <taxon>Bacteria</taxon>
        <taxon>Pseudomonadati</taxon>
        <taxon>Gemmatimonadota</taxon>
        <taxon>Gemmatimonadia</taxon>
        <taxon>Gemmatimonadales</taxon>
        <taxon>Gemmatimonadaceae</taxon>
        <taxon>Gemmatimonas</taxon>
    </lineage>
</organism>
<protein>
    <submittedName>
        <fullName evidence="2">Uncharacterized protein</fullName>
    </submittedName>
</protein>
<name>A0A143BLK9_9BACT</name>
<dbReference type="Proteomes" id="UP000076404">
    <property type="component" value="Chromosome"/>
</dbReference>
<dbReference type="KEGG" id="gph:GEMMAAP_13125"/>
<reference evidence="2 3" key="1">
    <citation type="journal article" date="2014" name="Proc. Natl. Acad. Sci. U.S.A.">
        <title>Functional type 2 photosynthetic reaction centers found in the rare bacterial phylum Gemmatimonadetes.</title>
        <authorList>
            <person name="Zeng Y."/>
            <person name="Feng F."/>
            <person name="Medova H."/>
            <person name="Dean J."/>
            <person name="Koblizek M."/>
        </authorList>
    </citation>
    <scope>NUCLEOTIDE SEQUENCE [LARGE SCALE GENOMIC DNA]</scope>
    <source>
        <strain evidence="2 3">AP64</strain>
    </source>
</reference>
<proteinExistence type="predicted"/>
<evidence type="ECO:0000313" key="3">
    <source>
        <dbReference type="Proteomes" id="UP000076404"/>
    </source>
</evidence>
<accession>A0A143BLK9</accession>
<evidence type="ECO:0000313" key="2">
    <source>
        <dbReference type="EMBL" id="AMW05493.1"/>
    </source>
</evidence>
<feature type="compositionally biased region" description="Basic residues" evidence="1">
    <location>
        <begin position="11"/>
        <end position="21"/>
    </location>
</feature>
<sequence>MIARGDIRHVGGGRRAHRRNLHPIVAKGPPPAYAEVGSVAPHIAMGSSAGDDTAHDGSSERSAAYAEHAVQQLGPLRHGPQTEPGFWCLSNAHAVVAHIEGDRAGARRQCDVDARWCPMFHRVGRCLVRNVVQLQRDRGIECVAVAVGGERAGRTGGRDTIGKTPQRFHQPEFDGRRIESACQTADLVHTFQRQVGKFSQRRRGRCGAGLRPPGQPLRHHRDPGKSAAQPIVEIASDTGTSGVFRVQDVALQRLRLQDGAERVNSAATRLFSDERRQRSDDEQ</sequence>
<dbReference type="EMBL" id="CP011454">
    <property type="protein sequence ID" value="AMW05493.1"/>
    <property type="molecule type" value="Genomic_DNA"/>
</dbReference>
<feature type="region of interest" description="Disordered" evidence="1">
    <location>
        <begin position="202"/>
        <end position="227"/>
    </location>
</feature>